<sequence>MLKDRRLNAAMSAVAACCLLAVVVQLSSTPRRQELETERLWGGLWSSLDDNVPNNNHVVDIGGDVVREAGTIRPKGGSPEFLADVIHHPRHAGGVYWGQPNLNGQRRMRIKKITKIVKQPTNGLIYHLQHQRSQPMPAWYHRNQPLRAHPLIARPRSLHKYASSTASHLPFHPLVVKPTHKTVAPSPHVPLAHPLKQLVHPAAPIKRPAAPSHVSAPVVDLPKKENKSSLSMAMIAKAYLRAQKLADEQKKHAEQEANQKKQSTEKKEELEAKALDQTASSLKNLAKVMDEKNFKSDPKKLAAIAKRLAVVSESLSGSAQDEVRTLKNMS</sequence>
<organism evidence="2">
    <name type="scientific">Guillardia theta (strain CCMP2712)</name>
    <name type="common">Cryptophyte</name>
    <dbReference type="NCBI Taxonomy" id="905079"/>
    <lineage>
        <taxon>Eukaryota</taxon>
        <taxon>Cryptophyceae</taxon>
        <taxon>Pyrenomonadales</taxon>
        <taxon>Geminigeraceae</taxon>
        <taxon>Guillardia</taxon>
    </lineage>
</organism>
<proteinExistence type="predicted"/>
<keyword evidence="4" id="KW-1185">Reference proteome</keyword>
<gene>
    <name evidence="2" type="ORF">GUITHDRAFT_155133</name>
</gene>
<dbReference type="EnsemblProtists" id="EKX36850">
    <property type="protein sequence ID" value="EKX36850"/>
    <property type="gene ID" value="GUITHDRAFT_155133"/>
</dbReference>
<dbReference type="PaxDb" id="55529-EKX36850"/>
<dbReference type="KEGG" id="gtt:GUITHDRAFT_155133"/>
<evidence type="ECO:0000313" key="3">
    <source>
        <dbReference type="EnsemblProtists" id="EKX36850"/>
    </source>
</evidence>
<name>L1IM32_GUITC</name>
<evidence type="ECO:0000313" key="2">
    <source>
        <dbReference type="EMBL" id="EKX36850.1"/>
    </source>
</evidence>
<dbReference type="Proteomes" id="UP000011087">
    <property type="component" value="Unassembled WGS sequence"/>
</dbReference>
<reference evidence="2 4" key="1">
    <citation type="journal article" date="2012" name="Nature">
        <title>Algal genomes reveal evolutionary mosaicism and the fate of nucleomorphs.</title>
        <authorList>
            <consortium name="DOE Joint Genome Institute"/>
            <person name="Curtis B.A."/>
            <person name="Tanifuji G."/>
            <person name="Burki F."/>
            <person name="Gruber A."/>
            <person name="Irimia M."/>
            <person name="Maruyama S."/>
            <person name="Arias M.C."/>
            <person name="Ball S.G."/>
            <person name="Gile G.H."/>
            <person name="Hirakawa Y."/>
            <person name="Hopkins J.F."/>
            <person name="Kuo A."/>
            <person name="Rensing S.A."/>
            <person name="Schmutz J."/>
            <person name="Symeonidi A."/>
            <person name="Elias M."/>
            <person name="Eveleigh R.J."/>
            <person name="Herman E.K."/>
            <person name="Klute M.J."/>
            <person name="Nakayama T."/>
            <person name="Obornik M."/>
            <person name="Reyes-Prieto A."/>
            <person name="Armbrust E.V."/>
            <person name="Aves S.J."/>
            <person name="Beiko R.G."/>
            <person name="Coutinho P."/>
            <person name="Dacks J.B."/>
            <person name="Durnford D.G."/>
            <person name="Fast N.M."/>
            <person name="Green B.R."/>
            <person name="Grisdale C.J."/>
            <person name="Hempel F."/>
            <person name="Henrissat B."/>
            <person name="Hoppner M.P."/>
            <person name="Ishida K."/>
            <person name="Kim E."/>
            <person name="Koreny L."/>
            <person name="Kroth P.G."/>
            <person name="Liu Y."/>
            <person name="Malik S.B."/>
            <person name="Maier U.G."/>
            <person name="McRose D."/>
            <person name="Mock T."/>
            <person name="Neilson J.A."/>
            <person name="Onodera N.T."/>
            <person name="Poole A.M."/>
            <person name="Pritham E.J."/>
            <person name="Richards T.A."/>
            <person name="Rocap G."/>
            <person name="Roy S.W."/>
            <person name="Sarai C."/>
            <person name="Schaack S."/>
            <person name="Shirato S."/>
            <person name="Slamovits C.H."/>
            <person name="Spencer D.F."/>
            <person name="Suzuki S."/>
            <person name="Worden A.Z."/>
            <person name="Zauner S."/>
            <person name="Barry K."/>
            <person name="Bell C."/>
            <person name="Bharti A.K."/>
            <person name="Crow J.A."/>
            <person name="Grimwood J."/>
            <person name="Kramer R."/>
            <person name="Lindquist E."/>
            <person name="Lucas S."/>
            <person name="Salamov A."/>
            <person name="McFadden G.I."/>
            <person name="Lane C.E."/>
            <person name="Keeling P.J."/>
            <person name="Gray M.W."/>
            <person name="Grigoriev I.V."/>
            <person name="Archibald J.M."/>
        </authorList>
    </citation>
    <scope>NUCLEOTIDE SEQUENCE</scope>
    <source>
        <strain evidence="2 4">CCMP2712</strain>
    </source>
</reference>
<dbReference type="AlphaFoldDB" id="L1IM32"/>
<reference evidence="3" key="3">
    <citation type="submission" date="2015-06" db="UniProtKB">
        <authorList>
            <consortium name="EnsemblProtists"/>
        </authorList>
    </citation>
    <scope>IDENTIFICATION</scope>
</reference>
<evidence type="ECO:0000256" key="1">
    <source>
        <dbReference type="SAM" id="MobiDB-lite"/>
    </source>
</evidence>
<accession>L1IM32</accession>
<reference evidence="4" key="2">
    <citation type="submission" date="2012-11" db="EMBL/GenBank/DDBJ databases">
        <authorList>
            <person name="Kuo A."/>
            <person name="Curtis B.A."/>
            <person name="Tanifuji G."/>
            <person name="Burki F."/>
            <person name="Gruber A."/>
            <person name="Irimia M."/>
            <person name="Maruyama S."/>
            <person name="Arias M.C."/>
            <person name="Ball S.G."/>
            <person name="Gile G.H."/>
            <person name="Hirakawa Y."/>
            <person name="Hopkins J.F."/>
            <person name="Rensing S.A."/>
            <person name="Schmutz J."/>
            <person name="Symeonidi A."/>
            <person name="Elias M."/>
            <person name="Eveleigh R.J."/>
            <person name="Herman E.K."/>
            <person name="Klute M.J."/>
            <person name="Nakayama T."/>
            <person name="Obornik M."/>
            <person name="Reyes-Prieto A."/>
            <person name="Armbrust E.V."/>
            <person name="Aves S.J."/>
            <person name="Beiko R.G."/>
            <person name="Coutinho P."/>
            <person name="Dacks J.B."/>
            <person name="Durnford D.G."/>
            <person name="Fast N.M."/>
            <person name="Green B.R."/>
            <person name="Grisdale C."/>
            <person name="Hempe F."/>
            <person name="Henrissat B."/>
            <person name="Hoppner M.P."/>
            <person name="Ishida K.-I."/>
            <person name="Kim E."/>
            <person name="Koreny L."/>
            <person name="Kroth P.G."/>
            <person name="Liu Y."/>
            <person name="Malik S.-B."/>
            <person name="Maier U.G."/>
            <person name="McRose D."/>
            <person name="Mock T."/>
            <person name="Neilson J.A."/>
            <person name="Onodera N.T."/>
            <person name="Poole A.M."/>
            <person name="Pritham E.J."/>
            <person name="Richards T.A."/>
            <person name="Rocap G."/>
            <person name="Roy S.W."/>
            <person name="Sarai C."/>
            <person name="Schaack S."/>
            <person name="Shirato S."/>
            <person name="Slamovits C.H."/>
            <person name="Spencer D.F."/>
            <person name="Suzuki S."/>
            <person name="Worden A.Z."/>
            <person name="Zauner S."/>
            <person name="Barry K."/>
            <person name="Bell C."/>
            <person name="Bharti A.K."/>
            <person name="Crow J.A."/>
            <person name="Grimwood J."/>
            <person name="Kramer R."/>
            <person name="Lindquist E."/>
            <person name="Lucas S."/>
            <person name="Salamov A."/>
            <person name="McFadden G.I."/>
            <person name="Lane C.E."/>
            <person name="Keeling P.J."/>
            <person name="Gray M.W."/>
            <person name="Grigoriev I.V."/>
            <person name="Archibald J.M."/>
        </authorList>
    </citation>
    <scope>NUCLEOTIDE SEQUENCE</scope>
    <source>
        <strain evidence="4">CCMP2712</strain>
    </source>
</reference>
<dbReference type="RefSeq" id="XP_005823830.1">
    <property type="nucleotide sequence ID" value="XM_005823773.1"/>
</dbReference>
<dbReference type="PROSITE" id="PS51257">
    <property type="entry name" value="PROKAR_LIPOPROTEIN"/>
    <property type="match status" value="1"/>
</dbReference>
<dbReference type="GeneID" id="17293583"/>
<feature type="region of interest" description="Disordered" evidence="1">
    <location>
        <begin position="246"/>
        <end position="275"/>
    </location>
</feature>
<feature type="compositionally biased region" description="Basic and acidic residues" evidence="1">
    <location>
        <begin position="246"/>
        <end position="274"/>
    </location>
</feature>
<dbReference type="EMBL" id="JH993067">
    <property type="protein sequence ID" value="EKX36850.1"/>
    <property type="molecule type" value="Genomic_DNA"/>
</dbReference>
<protein>
    <submittedName>
        <fullName evidence="2 3">Uncharacterized protein</fullName>
    </submittedName>
</protein>
<evidence type="ECO:0000313" key="4">
    <source>
        <dbReference type="Proteomes" id="UP000011087"/>
    </source>
</evidence>
<dbReference type="HOGENOM" id="CLU_843188_0_0_1"/>